<reference evidence="2" key="2">
    <citation type="submission" date="2024-06" db="EMBL/GenBank/DDBJ databases">
        <authorList>
            <person name="Plum-Jensen L.E."/>
            <person name="Schramm A."/>
            <person name="Marshall I.P.G."/>
        </authorList>
    </citation>
    <scope>NUCLEOTIDE SEQUENCE</scope>
    <source>
        <strain evidence="2">Rat1</strain>
    </source>
</reference>
<dbReference type="AlphaFoldDB" id="A0AAU8LQQ5"/>
<proteinExistence type="predicted"/>
<dbReference type="EMBL" id="CP159373">
    <property type="protein sequence ID" value="XCN71375.1"/>
    <property type="molecule type" value="Genomic_DNA"/>
</dbReference>
<protein>
    <submittedName>
        <fullName evidence="2">Uncharacterized protein</fullName>
    </submittedName>
</protein>
<feature type="compositionally biased region" description="Basic and acidic residues" evidence="1">
    <location>
        <begin position="7"/>
        <end position="20"/>
    </location>
</feature>
<evidence type="ECO:0000256" key="1">
    <source>
        <dbReference type="SAM" id="MobiDB-lite"/>
    </source>
</evidence>
<sequence length="50" mass="5866">MFRQRSLRKDEKTEHRDPFDRMPAAQAKLEDVVSGDARQASDFRQVMGKE</sequence>
<evidence type="ECO:0000313" key="2">
    <source>
        <dbReference type="EMBL" id="XCN71375.1"/>
    </source>
</evidence>
<feature type="region of interest" description="Disordered" evidence="1">
    <location>
        <begin position="1"/>
        <end position="50"/>
    </location>
</feature>
<accession>A0AAU8LQQ5</accession>
<dbReference type="KEGG" id="eaj:Q3M24_13755"/>
<name>A0AAU8LQQ5_9BACT</name>
<reference evidence="2" key="1">
    <citation type="journal article" date="2024" name="Syst. Appl. Microbiol.">
        <title>First single-strain enrichments of Electrothrix cable bacteria, description of E. aestuarii sp. nov. and E. rattekaaiensis sp. nov., and proposal of a cable bacteria taxonomy following the rules of the SeqCode.</title>
        <authorList>
            <person name="Plum-Jensen L.E."/>
            <person name="Schramm A."/>
            <person name="Marshall I.P.G."/>
        </authorList>
    </citation>
    <scope>NUCLEOTIDE SEQUENCE</scope>
    <source>
        <strain evidence="2">Rat1</strain>
    </source>
</reference>
<organism evidence="2">
    <name type="scientific">Candidatus Electrothrix aestuarii</name>
    <dbReference type="NCBI Taxonomy" id="3062594"/>
    <lineage>
        <taxon>Bacteria</taxon>
        <taxon>Pseudomonadati</taxon>
        <taxon>Thermodesulfobacteriota</taxon>
        <taxon>Desulfobulbia</taxon>
        <taxon>Desulfobulbales</taxon>
        <taxon>Desulfobulbaceae</taxon>
        <taxon>Candidatus Electrothrix</taxon>
    </lineage>
</organism>
<gene>
    <name evidence="2" type="ORF">Q3M24_13755</name>
</gene>